<dbReference type="EMBL" id="CM046130">
    <property type="protein sequence ID" value="KAI8431757.1"/>
    <property type="molecule type" value="Genomic_DNA"/>
</dbReference>
<evidence type="ECO:0000313" key="1">
    <source>
        <dbReference type="EMBL" id="KAI8431757.1"/>
    </source>
</evidence>
<accession>A0ACC0K5R2</accession>
<keyword evidence="2" id="KW-1185">Reference proteome</keyword>
<protein>
    <submittedName>
        <fullName evidence="1">Uncharacterized protein</fullName>
    </submittedName>
</protein>
<comment type="caution">
    <text evidence="1">The sequence shown here is derived from an EMBL/GenBank/DDBJ whole genome shotgun (WGS) entry which is preliminary data.</text>
</comment>
<evidence type="ECO:0000313" key="2">
    <source>
        <dbReference type="Proteomes" id="UP001064048"/>
    </source>
</evidence>
<dbReference type="Proteomes" id="UP001064048">
    <property type="component" value="Chromosome 30"/>
</dbReference>
<sequence>MKREEEEILGEQRRIEKQKKKCRSMTPSVMLNSRMVHLWWTLCCRAPWSWTWSPEVQEKELILGVIRLQQQGAALAADGSVDGLPPGKHGLHLREAGDLSQRHMQRHRNVKHYQCLVCRSKFSNDNSLKVHMKTIHSREKPYECTTCDSKFNNGGELKKHQKKHSELKQRTCTVCNTKFSSKSYLQIHQRIHTGEKPYGCSTCESKFSRKSLLIVHMKIHSQKKP</sequence>
<gene>
    <name evidence="1" type="ORF">MSG28_016194</name>
</gene>
<proteinExistence type="predicted"/>
<reference evidence="1 2" key="1">
    <citation type="journal article" date="2022" name="Genome Biol. Evol.">
        <title>The Spruce Budworm Genome: Reconstructing the Evolutionary History of Antifreeze Proteins.</title>
        <authorList>
            <person name="Beliveau C."/>
            <person name="Gagne P."/>
            <person name="Picq S."/>
            <person name="Vernygora O."/>
            <person name="Keeling C.I."/>
            <person name="Pinkney K."/>
            <person name="Doucet D."/>
            <person name="Wen F."/>
            <person name="Johnston J.S."/>
            <person name="Maaroufi H."/>
            <person name="Boyle B."/>
            <person name="Laroche J."/>
            <person name="Dewar K."/>
            <person name="Juretic N."/>
            <person name="Blackburn G."/>
            <person name="Nisole A."/>
            <person name="Brunet B."/>
            <person name="Brandao M."/>
            <person name="Lumley L."/>
            <person name="Duan J."/>
            <person name="Quan G."/>
            <person name="Lucarotti C.J."/>
            <person name="Roe A.D."/>
            <person name="Sperling F.A.H."/>
            <person name="Levesque R.C."/>
            <person name="Cusson M."/>
        </authorList>
    </citation>
    <scope>NUCLEOTIDE SEQUENCE [LARGE SCALE GENOMIC DNA]</scope>
    <source>
        <strain evidence="1">Glfc:IPQL:Cfum</strain>
    </source>
</reference>
<name>A0ACC0K5R2_CHOFU</name>
<organism evidence="1 2">
    <name type="scientific">Choristoneura fumiferana</name>
    <name type="common">Spruce budworm moth</name>
    <name type="synonym">Archips fumiferana</name>
    <dbReference type="NCBI Taxonomy" id="7141"/>
    <lineage>
        <taxon>Eukaryota</taxon>
        <taxon>Metazoa</taxon>
        <taxon>Ecdysozoa</taxon>
        <taxon>Arthropoda</taxon>
        <taxon>Hexapoda</taxon>
        <taxon>Insecta</taxon>
        <taxon>Pterygota</taxon>
        <taxon>Neoptera</taxon>
        <taxon>Endopterygota</taxon>
        <taxon>Lepidoptera</taxon>
        <taxon>Glossata</taxon>
        <taxon>Ditrysia</taxon>
        <taxon>Tortricoidea</taxon>
        <taxon>Tortricidae</taxon>
        <taxon>Tortricinae</taxon>
        <taxon>Choristoneura</taxon>
    </lineage>
</organism>